<sequence length="300" mass="32591">MEAGLLCRSAPSRMKLMLWLCSALFSAANGESSHGHSTISVSAPHLFYTCPEGATAKLVCAQRGAALHSADILKRSWLFTPHSDQHCSGKEGPRHTTFGGHPHGNKSLPAGLQFGFSEQIFWAVLQNLTHADQGRYCCMVLDIQVLNKHPSLLQKPHSHILLQVTPRRDGSQDCTVWDPTPSGGTVPVALAIAACILALLSLPLILVLVYKQRENAQSSRRAQELVRMDSEAHGHENPVFLGGSPQIKTRTVSQIMARQSSETGHHLLSEPGTPLSPPAHGDVFFPIEDTIAESPDFLQI</sequence>
<feature type="chain" id="PRO_5040365745" description="V-set immunoregulatory receptor" evidence="3">
    <location>
        <begin position="31"/>
        <end position="300"/>
    </location>
</feature>
<feature type="signal peptide" evidence="3">
    <location>
        <begin position="1"/>
        <end position="30"/>
    </location>
</feature>
<dbReference type="PANTHER" id="PTHR44819">
    <property type="entry name" value="V-TYPE IMMUNOGLOBULIN DOMAIN-CONTAINING SUPPRESSOR OF T-CELL ACTIVATION"/>
    <property type="match status" value="1"/>
</dbReference>
<dbReference type="InterPro" id="IPR042473">
    <property type="entry name" value="VISTA"/>
</dbReference>
<evidence type="ECO:0000256" key="2">
    <source>
        <dbReference type="SAM" id="Phobius"/>
    </source>
</evidence>
<keyword evidence="2" id="KW-0472">Membrane</keyword>
<feature type="compositionally biased region" description="Polar residues" evidence="1">
    <location>
        <begin position="251"/>
        <end position="262"/>
    </location>
</feature>
<dbReference type="GO" id="GO:0050776">
    <property type="term" value="P:regulation of immune response"/>
    <property type="evidence" value="ECO:0007669"/>
    <property type="project" value="InterPro"/>
</dbReference>
<feature type="region of interest" description="Disordered" evidence="1">
    <location>
        <begin position="251"/>
        <end position="279"/>
    </location>
</feature>
<protein>
    <recommendedName>
        <fullName evidence="6">V-set immunoregulatory receptor</fullName>
    </recommendedName>
</protein>
<evidence type="ECO:0000313" key="4">
    <source>
        <dbReference type="EMBL" id="CAB1425060.1"/>
    </source>
</evidence>
<keyword evidence="5" id="KW-1185">Reference proteome</keyword>
<reference evidence="4" key="1">
    <citation type="submission" date="2020-03" db="EMBL/GenBank/DDBJ databases">
        <authorList>
            <person name="Weist P."/>
        </authorList>
    </citation>
    <scope>NUCLEOTIDE SEQUENCE</scope>
</reference>
<evidence type="ECO:0000313" key="5">
    <source>
        <dbReference type="Proteomes" id="UP001153269"/>
    </source>
</evidence>
<feature type="transmembrane region" description="Helical" evidence="2">
    <location>
        <begin position="188"/>
        <end position="210"/>
    </location>
</feature>
<proteinExistence type="predicted"/>
<dbReference type="Proteomes" id="UP001153269">
    <property type="component" value="Unassembled WGS sequence"/>
</dbReference>
<keyword evidence="3" id="KW-0732">Signal</keyword>
<dbReference type="GO" id="GO:0046636">
    <property type="term" value="P:negative regulation of alpha-beta T cell activation"/>
    <property type="evidence" value="ECO:0007669"/>
    <property type="project" value="TreeGrafter"/>
</dbReference>
<dbReference type="PANTHER" id="PTHR44819:SF1">
    <property type="entry name" value="V-TYPE IMMUNOGLOBULIN DOMAIN-CONTAINING SUPPRESSOR OF T-CELL ACTIVATION"/>
    <property type="match status" value="1"/>
</dbReference>
<name>A0A9N7U5C2_PLEPL</name>
<dbReference type="OrthoDB" id="8910360at2759"/>
<evidence type="ECO:0008006" key="6">
    <source>
        <dbReference type="Google" id="ProtNLM"/>
    </source>
</evidence>
<comment type="caution">
    <text evidence="4">The sequence shown here is derived from an EMBL/GenBank/DDBJ whole genome shotgun (WGS) entry which is preliminary data.</text>
</comment>
<dbReference type="GO" id="GO:0005886">
    <property type="term" value="C:plasma membrane"/>
    <property type="evidence" value="ECO:0007669"/>
    <property type="project" value="TreeGrafter"/>
</dbReference>
<keyword evidence="2" id="KW-0812">Transmembrane</keyword>
<accession>A0A9N7U5C2</accession>
<gene>
    <name evidence="4" type="ORF">PLEPLA_LOCUS12990</name>
</gene>
<evidence type="ECO:0000256" key="3">
    <source>
        <dbReference type="SAM" id="SignalP"/>
    </source>
</evidence>
<organism evidence="4 5">
    <name type="scientific">Pleuronectes platessa</name>
    <name type="common">European plaice</name>
    <dbReference type="NCBI Taxonomy" id="8262"/>
    <lineage>
        <taxon>Eukaryota</taxon>
        <taxon>Metazoa</taxon>
        <taxon>Chordata</taxon>
        <taxon>Craniata</taxon>
        <taxon>Vertebrata</taxon>
        <taxon>Euteleostomi</taxon>
        <taxon>Actinopterygii</taxon>
        <taxon>Neopterygii</taxon>
        <taxon>Teleostei</taxon>
        <taxon>Neoteleostei</taxon>
        <taxon>Acanthomorphata</taxon>
        <taxon>Carangaria</taxon>
        <taxon>Pleuronectiformes</taxon>
        <taxon>Pleuronectoidei</taxon>
        <taxon>Pleuronectidae</taxon>
        <taxon>Pleuronectes</taxon>
    </lineage>
</organism>
<dbReference type="EMBL" id="CADEAL010000779">
    <property type="protein sequence ID" value="CAB1425060.1"/>
    <property type="molecule type" value="Genomic_DNA"/>
</dbReference>
<evidence type="ECO:0000256" key="1">
    <source>
        <dbReference type="SAM" id="MobiDB-lite"/>
    </source>
</evidence>
<keyword evidence="2" id="KW-1133">Transmembrane helix</keyword>
<dbReference type="AlphaFoldDB" id="A0A9N7U5C2"/>